<keyword evidence="4" id="KW-0547">Nucleotide-binding</keyword>
<dbReference type="EC" id="2.7.11.1" evidence="1"/>
<dbReference type="InterPro" id="IPR045216">
    <property type="entry name" value="CK2_alpha"/>
</dbReference>
<keyword evidence="5 10" id="KW-0418">Kinase</keyword>
<dbReference type="PANTHER" id="PTHR24054:SF0">
    <property type="entry name" value="CASEIN KINASE II SUBUNIT ALPHA"/>
    <property type="match status" value="1"/>
</dbReference>
<evidence type="ECO:0000256" key="3">
    <source>
        <dbReference type="ARBA" id="ARBA00022679"/>
    </source>
</evidence>
<evidence type="ECO:0000256" key="8">
    <source>
        <dbReference type="ARBA" id="ARBA00048679"/>
    </source>
</evidence>
<dbReference type="eggNOG" id="KOG0032">
    <property type="taxonomic scope" value="Eukaryota"/>
</dbReference>
<dbReference type="Pfam" id="PF00069">
    <property type="entry name" value="Pkinase"/>
    <property type="match status" value="1"/>
</dbReference>
<dbReference type="InParanoid" id="A0A0L0HIK0"/>
<gene>
    <name evidence="10" type="ORF">SPPG_03778</name>
</gene>
<evidence type="ECO:0000313" key="10">
    <source>
        <dbReference type="EMBL" id="KND00654.1"/>
    </source>
</evidence>
<evidence type="ECO:0000256" key="6">
    <source>
        <dbReference type="ARBA" id="ARBA00022840"/>
    </source>
</evidence>
<dbReference type="Gene3D" id="3.30.200.20">
    <property type="entry name" value="Phosphorylase Kinase, domain 1"/>
    <property type="match status" value="1"/>
</dbReference>
<evidence type="ECO:0000256" key="1">
    <source>
        <dbReference type="ARBA" id="ARBA00012513"/>
    </source>
</evidence>
<name>A0A0L0HIK0_SPIPD</name>
<protein>
    <recommendedName>
        <fullName evidence="1">non-specific serine/threonine protein kinase</fullName>
        <ecNumber evidence="1">2.7.11.1</ecNumber>
    </recommendedName>
</protein>
<feature type="domain" description="Protein kinase" evidence="9">
    <location>
        <begin position="12"/>
        <end position="297"/>
    </location>
</feature>
<dbReference type="OrthoDB" id="4062651at2759"/>
<accession>A0A0L0HIK0</accession>
<dbReference type="SMART" id="SM00220">
    <property type="entry name" value="S_TKc"/>
    <property type="match status" value="1"/>
</dbReference>
<organism evidence="10 11">
    <name type="scientific">Spizellomyces punctatus (strain DAOM BR117)</name>
    <dbReference type="NCBI Taxonomy" id="645134"/>
    <lineage>
        <taxon>Eukaryota</taxon>
        <taxon>Fungi</taxon>
        <taxon>Fungi incertae sedis</taxon>
        <taxon>Chytridiomycota</taxon>
        <taxon>Chytridiomycota incertae sedis</taxon>
        <taxon>Chytridiomycetes</taxon>
        <taxon>Spizellomycetales</taxon>
        <taxon>Spizellomycetaceae</taxon>
        <taxon>Spizellomyces</taxon>
    </lineage>
</organism>
<evidence type="ECO:0000256" key="7">
    <source>
        <dbReference type="ARBA" id="ARBA00047899"/>
    </source>
</evidence>
<comment type="catalytic activity">
    <reaction evidence="7">
        <text>L-threonyl-[protein] + ATP = O-phospho-L-threonyl-[protein] + ADP + H(+)</text>
        <dbReference type="Rhea" id="RHEA:46608"/>
        <dbReference type="Rhea" id="RHEA-COMP:11060"/>
        <dbReference type="Rhea" id="RHEA-COMP:11605"/>
        <dbReference type="ChEBI" id="CHEBI:15378"/>
        <dbReference type="ChEBI" id="CHEBI:30013"/>
        <dbReference type="ChEBI" id="CHEBI:30616"/>
        <dbReference type="ChEBI" id="CHEBI:61977"/>
        <dbReference type="ChEBI" id="CHEBI:456216"/>
        <dbReference type="EC" id="2.7.11.1"/>
    </reaction>
</comment>
<evidence type="ECO:0000313" key="11">
    <source>
        <dbReference type="Proteomes" id="UP000053201"/>
    </source>
</evidence>
<keyword evidence="6" id="KW-0067">ATP-binding</keyword>
<comment type="catalytic activity">
    <reaction evidence="8">
        <text>L-seryl-[protein] + ATP = O-phospho-L-seryl-[protein] + ADP + H(+)</text>
        <dbReference type="Rhea" id="RHEA:17989"/>
        <dbReference type="Rhea" id="RHEA-COMP:9863"/>
        <dbReference type="Rhea" id="RHEA-COMP:11604"/>
        <dbReference type="ChEBI" id="CHEBI:15378"/>
        <dbReference type="ChEBI" id="CHEBI:29999"/>
        <dbReference type="ChEBI" id="CHEBI:30616"/>
        <dbReference type="ChEBI" id="CHEBI:83421"/>
        <dbReference type="ChEBI" id="CHEBI:456216"/>
        <dbReference type="EC" id="2.7.11.1"/>
    </reaction>
</comment>
<evidence type="ECO:0000256" key="4">
    <source>
        <dbReference type="ARBA" id="ARBA00022741"/>
    </source>
</evidence>
<dbReference type="GO" id="GO:0005829">
    <property type="term" value="C:cytosol"/>
    <property type="evidence" value="ECO:0007669"/>
    <property type="project" value="TreeGrafter"/>
</dbReference>
<dbReference type="RefSeq" id="XP_016608693.1">
    <property type="nucleotide sequence ID" value="XM_016752027.1"/>
</dbReference>
<sequence length="340" mass="37167">MASTASEVDAAADKLSQLGLGNSKGKETASEGRYVLENGNVDLVTTDRSTLIPAVDSQTSTNVILKRIPSSETANRELKILHRLQKANVPHVLTLLDSYVERETGNSVLVFPRLKRLETRNIDLVVVARYTRQLAEALNGIHSIKLAHTEISAATIMADDASSLVMISWSRAQFADTLAADPSNPITTSAEAAAAAARPPPSFTAPDIHAAGAILGQWLEPYLPGCSLNYLGSRLVRRSTTTYISRKLLDRLDAQRMGREAPWHVAVSHAADLLSKMLEPDEEIRITAEEMLKHPFVVADEQDFLGTDYEAYRKELALIGLRGASRISATAREPRIFMRG</sequence>
<keyword evidence="3" id="KW-0808">Transferase</keyword>
<reference evidence="10 11" key="1">
    <citation type="submission" date="2009-08" db="EMBL/GenBank/DDBJ databases">
        <title>The Genome Sequence of Spizellomyces punctatus strain DAOM BR117.</title>
        <authorList>
            <consortium name="The Broad Institute Genome Sequencing Platform"/>
            <person name="Russ C."/>
            <person name="Cuomo C."/>
            <person name="Shea T."/>
            <person name="Young S.K."/>
            <person name="Zeng Q."/>
            <person name="Koehrsen M."/>
            <person name="Haas B."/>
            <person name="Borodovsky M."/>
            <person name="Guigo R."/>
            <person name="Alvarado L."/>
            <person name="Berlin A."/>
            <person name="Bochicchio J."/>
            <person name="Borenstein D."/>
            <person name="Chapman S."/>
            <person name="Chen Z."/>
            <person name="Engels R."/>
            <person name="Freedman E."/>
            <person name="Gellesch M."/>
            <person name="Goldberg J."/>
            <person name="Griggs A."/>
            <person name="Gujja S."/>
            <person name="Heiman D."/>
            <person name="Hepburn T."/>
            <person name="Howarth C."/>
            <person name="Jen D."/>
            <person name="Larson L."/>
            <person name="Lewis B."/>
            <person name="Mehta T."/>
            <person name="Park D."/>
            <person name="Pearson M."/>
            <person name="Roberts A."/>
            <person name="Saif S."/>
            <person name="Shenoy N."/>
            <person name="Sisk P."/>
            <person name="Stolte C."/>
            <person name="Sykes S."/>
            <person name="Thomson T."/>
            <person name="Walk T."/>
            <person name="White J."/>
            <person name="Yandava C."/>
            <person name="Burger G."/>
            <person name="Gray M.W."/>
            <person name="Holland P.W.H."/>
            <person name="King N."/>
            <person name="Lang F.B.F."/>
            <person name="Roger A.J."/>
            <person name="Ruiz-Trillo I."/>
            <person name="Lander E."/>
            <person name="Nusbaum C."/>
        </authorList>
    </citation>
    <scope>NUCLEOTIDE SEQUENCE [LARGE SCALE GENOMIC DNA]</scope>
    <source>
        <strain evidence="10 11">DAOM BR117</strain>
    </source>
</reference>
<evidence type="ECO:0000259" key="9">
    <source>
        <dbReference type="PROSITE" id="PS50011"/>
    </source>
</evidence>
<dbReference type="PANTHER" id="PTHR24054">
    <property type="entry name" value="CASEIN KINASE II SUBUNIT ALPHA"/>
    <property type="match status" value="1"/>
</dbReference>
<dbReference type="EMBL" id="KQ257455">
    <property type="protein sequence ID" value="KND00654.1"/>
    <property type="molecule type" value="Genomic_DNA"/>
</dbReference>
<evidence type="ECO:0000256" key="5">
    <source>
        <dbReference type="ARBA" id="ARBA00022777"/>
    </source>
</evidence>
<dbReference type="GeneID" id="27687268"/>
<keyword evidence="11" id="KW-1185">Reference proteome</keyword>
<dbReference type="Gene3D" id="1.10.510.10">
    <property type="entry name" value="Transferase(Phosphotransferase) domain 1"/>
    <property type="match status" value="1"/>
</dbReference>
<dbReference type="GO" id="GO:0051726">
    <property type="term" value="P:regulation of cell cycle"/>
    <property type="evidence" value="ECO:0007669"/>
    <property type="project" value="TreeGrafter"/>
</dbReference>
<dbReference type="PROSITE" id="PS50011">
    <property type="entry name" value="PROTEIN_KINASE_DOM"/>
    <property type="match status" value="1"/>
</dbReference>
<evidence type="ECO:0000256" key="2">
    <source>
        <dbReference type="ARBA" id="ARBA00022527"/>
    </source>
</evidence>
<keyword evidence="2 10" id="KW-0723">Serine/threonine-protein kinase</keyword>
<dbReference type="VEuPathDB" id="FungiDB:SPPG_03778"/>
<dbReference type="STRING" id="645134.A0A0L0HIK0"/>
<dbReference type="Proteomes" id="UP000053201">
    <property type="component" value="Unassembled WGS sequence"/>
</dbReference>
<dbReference type="GO" id="GO:0005634">
    <property type="term" value="C:nucleus"/>
    <property type="evidence" value="ECO:0007669"/>
    <property type="project" value="TreeGrafter"/>
</dbReference>
<dbReference type="AlphaFoldDB" id="A0A0L0HIK0"/>
<dbReference type="SUPFAM" id="SSF56112">
    <property type="entry name" value="Protein kinase-like (PK-like)"/>
    <property type="match status" value="1"/>
</dbReference>
<dbReference type="GO" id="GO:0005956">
    <property type="term" value="C:protein kinase CK2 complex"/>
    <property type="evidence" value="ECO:0007669"/>
    <property type="project" value="TreeGrafter"/>
</dbReference>
<dbReference type="InterPro" id="IPR000719">
    <property type="entry name" value="Prot_kinase_dom"/>
</dbReference>
<dbReference type="GO" id="GO:0005524">
    <property type="term" value="F:ATP binding"/>
    <property type="evidence" value="ECO:0007669"/>
    <property type="project" value="UniProtKB-KW"/>
</dbReference>
<dbReference type="GO" id="GO:0004674">
    <property type="term" value="F:protein serine/threonine kinase activity"/>
    <property type="evidence" value="ECO:0007669"/>
    <property type="project" value="UniProtKB-KW"/>
</dbReference>
<proteinExistence type="predicted"/>
<dbReference type="InterPro" id="IPR011009">
    <property type="entry name" value="Kinase-like_dom_sf"/>
</dbReference>